<comment type="caution">
    <text evidence="6">The sequence shown here is derived from an EMBL/GenBank/DDBJ whole genome shotgun (WGS) entry which is preliminary data.</text>
</comment>
<dbReference type="AlphaFoldDB" id="A0A9N8ZLA3"/>
<proteinExistence type="predicted"/>
<dbReference type="Proteomes" id="UP000789342">
    <property type="component" value="Unassembled WGS sequence"/>
</dbReference>
<keyword evidence="7" id="KW-1185">Reference proteome</keyword>
<evidence type="ECO:0000313" key="6">
    <source>
        <dbReference type="EMBL" id="CAG8499927.1"/>
    </source>
</evidence>
<feature type="domain" description="BED-type" evidence="5">
    <location>
        <begin position="32"/>
        <end position="86"/>
    </location>
</feature>
<dbReference type="GO" id="GO:0008270">
    <property type="term" value="F:zinc ion binding"/>
    <property type="evidence" value="ECO:0007669"/>
    <property type="project" value="UniProtKB-KW"/>
</dbReference>
<name>A0A9N8ZLA3_9GLOM</name>
<dbReference type="InterPro" id="IPR003656">
    <property type="entry name" value="Znf_BED"/>
</dbReference>
<keyword evidence="3" id="KW-0862">Zinc</keyword>
<dbReference type="PROSITE" id="PS50808">
    <property type="entry name" value="ZF_BED"/>
    <property type="match status" value="1"/>
</dbReference>
<evidence type="ECO:0000256" key="3">
    <source>
        <dbReference type="ARBA" id="ARBA00022833"/>
    </source>
</evidence>
<dbReference type="EMBL" id="CAJVPV010001509">
    <property type="protein sequence ID" value="CAG8499927.1"/>
    <property type="molecule type" value="Genomic_DNA"/>
</dbReference>
<reference evidence="6" key="1">
    <citation type="submission" date="2021-06" db="EMBL/GenBank/DDBJ databases">
        <authorList>
            <person name="Kallberg Y."/>
            <person name="Tangrot J."/>
            <person name="Rosling A."/>
        </authorList>
    </citation>
    <scope>NUCLEOTIDE SEQUENCE</scope>
    <source>
        <strain evidence="6">CL551</strain>
    </source>
</reference>
<keyword evidence="2 4" id="KW-0863">Zinc-finger</keyword>
<evidence type="ECO:0000313" key="7">
    <source>
        <dbReference type="Proteomes" id="UP000789342"/>
    </source>
</evidence>
<protein>
    <submittedName>
        <fullName evidence="6">15932_t:CDS:1</fullName>
    </submittedName>
</protein>
<evidence type="ECO:0000256" key="1">
    <source>
        <dbReference type="ARBA" id="ARBA00022723"/>
    </source>
</evidence>
<accession>A0A9N8ZLA3</accession>
<dbReference type="GO" id="GO:0003677">
    <property type="term" value="F:DNA binding"/>
    <property type="evidence" value="ECO:0007669"/>
    <property type="project" value="InterPro"/>
</dbReference>
<dbReference type="OrthoDB" id="2439111at2759"/>
<sequence>MSEFSFDNETIIEDIQSQSSNSVSNSKNKGGRLKFTIWKHFIEIKKPNDIHSGAKCNYCNKTWKRGKPIQMENHLARLCTKVPSNIRTETLESIRGKPLPATRKRKLDDKIEQLNDDISIDKSKIARYNFEGFDQEKEEEIDHGTTEFDIDTMLDNADLE</sequence>
<evidence type="ECO:0000256" key="4">
    <source>
        <dbReference type="PROSITE-ProRule" id="PRU00027"/>
    </source>
</evidence>
<evidence type="ECO:0000256" key="2">
    <source>
        <dbReference type="ARBA" id="ARBA00022771"/>
    </source>
</evidence>
<dbReference type="Pfam" id="PF02892">
    <property type="entry name" value="zf-BED"/>
    <property type="match status" value="1"/>
</dbReference>
<gene>
    <name evidence="6" type="ORF">AMORRO_LOCUS3202</name>
</gene>
<keyword evidence="1" id="KW-0479">Metal-binding</keyword>
<evidence type="ECO:0000259" key="5">
    <source>
        <dbReference type="PROSITE" id="PS50808"/>
    </source>
</evidence>
<organism evidence="6 7">
    <name type="scientific">Acaulospora morrowiae</name>
    <dbReference type="NCBI Taxonomy" id="94023"/>
    <lineage>
        <taxon>Eukaryota</taxon>
        <taxon>Fungi</taxon>
        <taxon>Fungi incertae sedis</taxon>
        <taxon>Mucoromycota</taxon>
        <taxon>Glomeromycotina</taxon>
        <taxon>Glomeromycetes</taxon>
        <taxon>Diversisporales</taxon>
        <taxon>Acaulosporaceae</taxon>
        <taxon>Acaulospora</taxon>
    </lineage>
</organism>